<accession>A0A166K5K0</accession>
<dbReference type="AlphaFoldDB" id="A0A166K5K0"/>
<keyword evidence="1" id="KW-0479">Metal-binding</keyword>
<evidence type="ECO:0000313" key="7">
    <source>
        <dbReference type="Proteomes" id="UP000076532"/>
    </source>
</evidence>
<feature type="domain" description="MYND-type" evidence="5">
    <location>
        <begin position="429"/>
        <end position="476"/>
    </location>
</feature>
<evidence type="ECO:0000256" key="3">
    <source>
        <dbReference type="ARBA" id="ARBA00022833"/>
    </source>
</evidence>
<dbReference type="Proteomes" id="UP000076532">
    <property type="component" value="Unassembled WGS sequence"/>
</dbReference>
<keyword evidence="2 4" id="KW-0863">Zinc-finger</keyword>
<evidence type="ECO:0000256" key="2">
    <source>
        <dbReference type="ARBA" id="ARBA00022771"/>
    </source>
</evidence>
<sequence>MQLISPEGVLRYTKIDRPPDIEYCQHILRGWMIFVAPLTPSSVDDVPRLKCVRDAMEPVERVPHSVYLLLGSIASSECCGRRLSEHTIPLVNQAWPTMWVWIQYLYSVHLHPPAHGNTNAKHVAKRVATLANMYKLFRKILDMFISQIEKPMVSEIMASHPGVLSMMANMWIMEGRNKDVANGFRCGKFLQPRGASANPRSVMHERLLAQIVAACGTAEEAVSVACQRIERNLGQAQRDYELLSIDLYFFMEHLCEPSDSPLAPKMFASESARVAMTLMHTWAHIASGSCTLAASSEIRSEALHSCLVSTFLLIQRSPQAYDRIMDILRLGLVPLLIKSVWLALSPESSPIRESFPNYAIAMIEEILSPATIHRKVLSLVRRYTYDVMQKPGDLQAFEIPGVRDSWGGLLKVVDEREKVYKEFKDCGPVLLCGNVECMIKPESKRTHTHRCAACRIVFYCSKKCQRAHWHGHRGLCKSMMGNVQGIVLLCPTQIYIFSPTWLHTTWRCTTESALR</sequence>
<dbReference type="EMBL" id="KV417546">
    <property type="protein sequence ID" value="KZP21550.1"/>
    <property type="molecule type" value="Genomic_DNA"/>
</dbReference>
<dbReference type="GO" id="GO:0008270">
    <property type="term" value="F:zinc ion binding"/>
    <property type="evidence" value="ECO:0007669"/>
    <property type="project" value="UniProtKB-KW"/>
</dbReference>
<dbReference type="Pfam" id="PF01753">
    <property type="entry name" value="zf-MYND"/>
    <property type="match status" value="1"/>
</dbReference>
<dbReference type="STRING" id="436010.A0A166K5K0"/>
<dbReference type="PROSITE" id="PS50865">
    <property type="entry name" value="ZF_MYND_2"/>
    <property type="match status" value="1"/>
</dbReference>
<keyword evidence="7" id="KW-1185">Reference proteome</keyword>
<name>A0A166K5K0_9AGAM</name>
<organism evidence="6 7">
    <name type="scientific">Athelia psychrophila</name>
    <dbReference type="NCBI Taxonomy" id="1759441"/>
    <lineage>
        <taxon>Eukaryota</taxon>
        <taxon>Fungi</taxon>
        <taxon>Dikarya</taxon>
        <taxon>Basidiomycota</taxon>
        <taxon>Agaricomycotina</taxon>
        <taxon>Agaricomycetes</taxon>
        <taxon>Agaricomycetidae</taxon>
        <taxon>Atheliales</taxon>
        <taxon>Atheliaceae</taxon>
        <taxon>Athelia</taxon>
    </lineage>
</organism>
<evidence type="ECO:0000256" key="1">
    <source>
        <dbReference type="ARBA" id="ARBA00022723"/>
    </source>
</evidence>
<evidence type="ECO:0000256" key="4">
    <source>
        <dbReference type="PROSITE-ProRule" id="PRU00134"/>
    </source>
</evidence>
<reference evidence="6 7" key="1">
    <citation type="journal article" date="2016" name="Mol. Biol. Evol.">
        <title>Comparative Genomics of Early-Diverging Mushroom-Forming Fungi Provides Insights into the Origins of Lignocellulose Decay Capabilities.</title>
        <authorList>
            <person name="Nagy L.G."/>
            <person name="Riley R."/>
            <person name="Tritt A."/>
            <person name="Adam C."/>
            <person name="Daum C."/>
            <person name="Floudas D."/>
            <person name="Sun H."/>
            <person name="Yadav J.S."/>
            <person name="Pangilinan J."/>
            <person name="Larsson K.H."/>
            <person name="Matsuura K."/>
            <person name="Barry K."/>
            <person name="Labutti K."/>
            <person name="Kuo R."/>
            <person name="Ohm R.A."/>
            <person name="Bhattacharya S.S."/>
            <person name="Shirouzu T."/>
            <person name="Yoshinaga Y."/>
            <person name="Martin F.M."/>
            <person name="Grigoriev I.V."/>
            <person name="Hibbett D.S."/>
        </authorList>
    </citation>
    <scope>NUCLEOTIDE SEQUENCE [LARGE SCALE GENOMIC DNA]</scope>
    <source>
        <strain evidence="6 7">CBS 109695</strain>
    </source>
</reference>
<dbReference type="InterPro" id="IPR002893">
    <property type="entry name" value="Znf_MYND"/>
</dbReference>
<evidence type="ECO:0000259" key="5">
    <source>
        <dbReference type="PROSITE" id="PS50865"/>
    </source>
</evidence>
<evidence type="ECO:0000313" key="6">
    <source>
        <dbReference type="EMBL" id="KZP21550.1"/>
    </source>
</evidence>
<dbReference type="Gene3D" id="6.10.140.2220">
    <property type="match status" value="1"/>
</dbReference>
<dbReference type="OrthoDB" id="3040823at2759"/>
<dbReference type="PROSITE" id="PS01360">
    <property type="entry name" value="ZF_MYND_1"/>
    <property type="match status" value="1"/>
</dbReference>
<protein>
    <recommendedName>
        <fullName evidence="5">MYND-type domain-containing protein</fullName>
    </recommendedName>
</protein>
<dbReference type="SUPFAM" id="SSF144232">
    <property type="entry name" value="HIT/MYND zinc finger-like"/>
    <property type="match status" value="1"/>
</dbReference>
<proteinExistence type="predicted"/>
<keyword evidence="3" id="KW-0862">Zinc</keyword>
<gene>
    <name evidence="6" type="ORF">FIBSPDRAFT_503341</name>
</gene>